<protein>
    <submittedName>
        <fullName evidence="1">Uncharacterized protein</fullName>
    </submittedName>
</protein>
<gene>
    <name evidence="1" type="ORF">PMW_110</name>
</gene>
<keyword evidence="2" id="KW-1185">Reference proteome</keyword>
<reference evidence="1 2" key="1">
    <citation type="submission" date="2016-03" db="EMBL/GenBank/DDBJ databases">
        <title>Characterization of pf16 and phiPMW: Two novel phages infecting Pseudomonas putida PpG1.</title>
        <authorList>
            <person name="Magill D.J."/>
            <person name="Krylov V.N."/>
            <person name="Allen C.C.R."/>
            <person name="McGrath J.W."/>
            <person name="Quinn J.P."/>
            <person name="Kulakov L.A."/>
        </authorList>
    </citation>
    <scope>NUCLEOTIDE SEQUENCE [LARGE SCALE GENOMIC DNA]</scope>
</reference>
<dbReference type="EMBL" id="KU862660">
    <property type="protein sequence ID" value="ANA49235.1"/>
    <property type="molecule type" value="Genomic_DNA"/>
</dbReference>
<dbReference type="Proteomes" id="UP000223738">
    <property type="component" value="Segment"/>
</dbReference>
<accession>A0A1S5R1E3</accession>
<organism evidence="1 2">
    <name type="scientific">Pseudomonas phage phiPMW</name>
    <dbReference type="NCBI Taxonomy" id="1815582"/>
    <lineage>
        <taxon>Viruses</taxon>
        <taxon>Duplodnaviria</taxon>
        <taxon>Heunggongvirae</taxon>
        <taxon>Uroviricota</taxon>
        <taxon>Caudoviricetes</taxon>
        <taxon>Plaisancevirus</taxon>
        <taxon>Plaisancevirus PMW</taxon>
    </lineage>
</organism>
<proteinExistence type="predicted"/>
<evidence type="ECO:0000313" key="1">
    <source>
        <dbReference type="EMBL" id="ANA49235.1"/>
    </source>
</evidence>
<sequence>MDDGMKTLIVYFRTKDYENSEWVNRFDWMTFKPERGETAAWLLNSMRVGWRQSYHDYELTNTTIG</sequence>
<evidence type="ECO:0000313" key="2">
    <source>
        <dbReference type="Proteomes" id="UP000223738"/>
    </source>
</evidence>
<name>A0A1S5R1E3_9CAUD</name>